<dbReference type="PANTHER" id="PTHR43540">
    <property type="entry name" value="PEROXYUREIDOACRYLATE/UREIDOACRYLATE AMIDOHYDROLASE-RELATED"/>
    <property type="match status" value="1"/>
</dbReference>
<evidence type="ECO:0000313" key="3">
    <source>
        <dbReference type="EMBL" id="RIH81381.1"/>
    </source>
</evidence>
<dbReference type="Pfam" id="PF00857">
    <property type="entry name" value="Isochorismatase"/>
    <property type="match status" value="1"/>
</dbReference>
<dbReference type="InterPro" id="IPR000868">
    <property type="entry name" value="Isochorismatase-like_dom"/>
</dbReference>
<dbReference type="EC" id="3.5.2.19" evidence="3"/>
<dbReference type="AlphaFoldDB" id="A0A399EGG6"/>
<dbReference type="CDD" id="cd01014">
    <property type="entry name" value="nicotinamidase_related"/>
    <property type="match status" value="1"/>
</dbReference>
<proteinExistence type="predicted"/>
<dbReference type="OrthoDB" id="9785724at2"/>
<reference evidence="3 4" key="1">
    <citation type="submission" date="2018-08" db="EMBL/GenBank/DDBJ databases">
        <title>Meiothermus terrae DSM 26712 genome sequencing project.</title>
        <authorList>
            <person name="Da Costa M.S."/>
            <person name="Albuquerque L."/>
            <person name="Raposo P."/>
            <person name="Froufe H.J.C."/>
            <person name="Barroso C.S."/>
            <person name="Egas C."/>
        </authorList>
    </citation>
    <scope>NUCLEOTIDE SEQUENCE [LARGE SCALE GENOMIC DNA]</scope>
    <source>
        <strain evidence="3 4">DSM 26712</strain>
    </source>
</reference>
<gene>
    <name evidence="3" type="primary">sttH</name>
    <name evidence="3" type="ORF">Mterra_03202</name>
</gene>
<evidence type="ECO:0000259" key="2">
    <source>
        <dbReference type="Pfam" id="PF00857"/>
    </source>
</evidence>
<dbReference type="Proteomes" id="UP000265715">
    <property type="component" value="Unassembled WGS sequence"/>
</dbReference>
<evidence type="ECO:0000313" key="4">
    <source>
        <dbReference type="Proteomes" id="UP000265715"/>
    </source>
</evidence>
<feature type="domain" description="Isochorismatase-like" evidence="2">
    <location>
        <begin position="5"/>
        <end position="139"/>
    </location>
</feature>
<evidence type="ECO:0000256" key="1">
    <source>
        <dbReference type="ARBA" id="ARBA00022801"/>
    </source>
</evidence>
<name>A0A399EGG6_9DEIN</name>
<dbReference type="Gene3D" id="3.40.50.850">
    <property type="entry name" value="Isochorismatase-like"/>
    <property type="match status" value="1"/>
</dbReference>
<dbReference type="GO" id="GO:0016787">
    <property type="term" value="F:hydrolase activity"/>
    <property type="evidence" value="ECO:0007669"/>
    <property type="project" value="UniProtKB-KW"/>
</dbReference>
<dbReference type="InterPro" id="IPR036380">
    <property type="entry name" value="Isochorismatase-like_sf"/>
</dbReference>
<keyword evidence="4" id="KW-1185">Reference proteome</keyword>
<dbReference type="SUPFAM" id="SSF52499">
    <property type="entry name" value="Isochorismatase-like hydrolases"/>
    <property type="match status" value="1"/>
</dbReference>
<organism evidence="3 4">
    <name type="scientific">Calidithermus terrae</name>
    <dbReference type="NCBI Taxonomy" id="1408545"/>
    <lineage>
        <taxon>Bacteria</taxon>
        <taxon>Thermotogati</taxon>
        <taxon>Deinococcota</taxon>
        <taxon>Deinococci</taxon>
        <taxon>Thermales</taxon>
        <taxon>Thermaceae</taxon>
        <taxon>Calidithermus</taxon>
    </lineage>
</organism>
<keyword evidence="1 3" id="KW-0378">Hydrolase</keyword>
<protein>
    <submittedName>
        <fullName evidence="3">Streptothricin hydrolase</fullName>
        <ecNumber evidence="3">3.5.2.19</ecNumber>
    </submittedName>
</protein>
<dbReference type="EMBL" id="QXDL01000179">
    <property type="protein sequence ID" value="RIH81381.1"/>
    <property type="molecule type" value="Genomic_DNA"/>
</dbReference>
<comment type="caution">
    <text evidence="3">The sequence shown here is derived from an EMBL/GenBank/DDBJ whole genome shotgun (WGS) entry which is preliminary data.</text>
</comment>
<sequence length="198" mass="20736">MSEVALLVVDAQVGVFQGPSPVYRAEETLGCIAALTARARAAGLEVIYVQDDDIGGCGTPEWELHPLLAPRPGDLRVRKLAADAFYGTRLQGELEARGVRHLVVSGFKTQFCVDATCRRAAYLGYRVTLVADAHSTSDSPHLSARQIIAHHNALLDGMNGPAHGFEGLVGIGALPAGEVVFPSRPGAGASRPTTGGSP</sequence>
<accession>A0A399EGG6</accession>
<dbReference type="RefSeq" id="WP_119316139.1">
    <property type="nucleotide sequence ID" value="NZ_QXDL01000179.1"/>
</dbReference>
<dbReference type="InterPro" id="IPR050272">
    <property type="entry name" value="Isochorismatase-like_hydrls"/>
</dbReference>
<dbReference type="PANTHER" id="PTHR43540:SF14">
    <property type="entry name" value="ISOCHORISMATASE"/>
    <property type="match status" value="1"/>
</dbReference>